<keyword evidence="2" id="KW-0808">Transferase</keyword>
<reference evidence="2 3" key="1">
    <citation type="submission" date="2019-04" db="EMBL/GenBank/DDBJ databases">
        <authorList>
            <person name="Hwang J.C."/>
        </authorList>
    </citation>
    <scope>NUCLEOTIDE SEQUENCE [LARGE SCALE GENOMIC DNA]</scope>
    <source>
        <strain evidence="2 3">IMCC35002</strain>
    </source>
</reference>
<dbReference type="GO" id="GO:0016747">
    <property type="term" value="F:acyltransferase activity, transferring groups other than amino-acyl groups"/>
    <property type="evidence" value="ECO:0007669"/>
    <property type="project" value="InterPro"/>
</dbReference>
<evidence type="ECO:0000313" key="3">
    <source>
        <dbReference type="Proteomes" id="UP000305675"/>
    </source>
</evidence>
<organism evidence="2 3">
    <name type="scientific">Ferrimonas aestuarii</name>
    <dbReference type="NCBI Taxonomy" id="2569539"/>
    <lineage>
        <taxon>Bacteria</taxon>
        <taxon>Pseudomonadati</taxon>
        <taxon>Pseudomonadota</taxon>
        <taxon>Gammaproteobacteria</taxon>
        <taxon>Alteromonadales</taxon>
        <taxon>Ferrimonadaceae</taxon>
        <taxon>Ferrimonas</taxon>
    </lineage>
</organism>
<dbReference type="InterPro" id="IPR000182">
    <property type="entry name" value="GNAT_dom"/>
</dbReference>
<dbReference type="InterPro" id="IPR051531">
    <property type="entry name" value="N-acetyltransferase"/>
</dbReference>
<gene>
    <name evidence="2" type="ORF">FCL42_02470</name>
</gene>
<evidence type="ECO:0000313" key="2">
    <source>
        <dbReference type="EMBL" id="TKB58632.1"/>
    </source>
</evidence>
<comment type="caution">
    <text evidence="2">The sequence shown here is derived from an EMBL/GenBank/DDBJ whole genome shotgun (WGS) entry which is preliminary data.</text>
</comment>
<dbReference type="PANTHER" id="PTHR43792">
    <property type="entry name" value="GNAT FAMILY, PUTATIVE (AFU_ORTHOLOGUE AFUA_3G00765)-RELATED-RELATED"/>
    <property type="match status" value="1"/>
</dbReference>
<keyword evidence="3" id="KW-1185">Reference proteome</keyword>
<dbReference type="InterPro" id="IPR016181">
    <property type="entry name" value="Acyl_CoA_acyltransferase"/>
</dbReference>
<dbReference type="Proteomes" id="UP000305675">
    <property type="component" value="Unassembled WGS sequence"/>
</dbReference>
<dbReference type="PROSITE" id="PS51186">
    <property type="entry name" value="GNAT"/>
    <property type="match status" value="1"/>
</dbReference>
<dbReference type="OrthoDB" id="9801656at2"/>
<name>A0A4U1BTV3_9GAMM</name>
<dbReference type="EMBL" id="SWCJ01000001">
    <property type="protein sequence ID" value="TKB58632.1"/>
    <property type="molecule type" value="Genomic_DNA"/>
</dbReference>
<protein>
    <submittedName>
        <fullName evidence="2">GNAT family N-acetyltransferase</fullName>
    </submittedName>
</protein>
<dbReference type="RefSeq" id="WP_136861780.1">
    <property type="nucleotide sequence ID" value="NZ_SWCJ01000001.1"/>
</dbReference>
<feature type="domain" description="N-acetyltransferase" evidence="1">
    <location>
        <begin position="6"/>
        <end position="160"/>
    </location>
</feature>
<evidence type="ECO:0000259" key="1">
    <source>
        <dbReference type="PROSITE" id="PS51186"/>
    </source>
</evidence>
<dbReference type="SUPFAM" id="SSF55729">
    <property type="entry name" value="Acyl-CoA N-acyltransferases (Nat)"/>
    <property type="match status" value="1"/>
</dbReference>
<dbReference type="Gene3D" id="3.40.630.30">
    <property type="match status" value="1"/>
</dbReference>
<dbReference type="AlphaFoldDB" id="A0A4U1BTV3"/>
<dbReference type="Pfam" id="PF13302">
    <property type="entry name" value="Acetyltransf_3"/>
    <property type="match status" value="1"/>
</dbReference>
<proteinExistence type="predicted"/>
<sequence>MIEPRLTLEPLCYADSMWLFELERDPEVMRYTDRGPQTLTNIVEQMPELVRGYDKEDALKLWLVCHPDLGRIGTAAFYVNPQGESEVGYKLHRQFWGQGLGKATLCALLEWVAKHRPNEPLVAEVFKENIASTKVLQRFGFVVVKEYWNHEHQLWDQHLERACLSKAPLSC</sequence>
<dbReference type="PANTHER" id="PTHR43792:SF1">
    <property type="entry name" value="N-ACETYLTRANSFERASE DOMAIN-CONTAINING PROTEIN"/>
    <property type="match status" value="1"/>
</dbReference>
<accession>A0A4U1BTV3</accession>